<feature type="domain" description="AMP-dependent synthetase/ligase" evidence="3">
    <location>
        <begin position="26"/>
        <end position="121"/>
    </location>
</feature>
<comment type="caution">
    <text evidence="4">The sequence shown here is derived from an EMBL/GenBank/DDBJ whole genome shotgun (WGS) entry which is preliminary data.</text>
</comment>
<evidence type="ECO:0000313" key="4">
    <source>
        <dbReference type="EMBL" id="KAK2991207.1"/>
    </source>
</evidence>
<proteinExistence type="inferred from homology"/>
<evidence type="ECO:0000256" key="2">
    <source>
        <dbReference type="ARBA" id="ARBA00022598"/>
    </source>
</evidence>
<evidence type="ECO:0000259" key="3">
    <source>
        <dbReference type="Pfam" id="PF00501"/>
    </source>
</evidence>
<dbReference type="SUPFAM" id="SSF56801">
    <property type="entry name" value="Acetyl-CoA synthetase-like"/>
    <property type="match status" value="1"/>
</dbReference>
<dbReference type="PANTHER" id="PTHR43859">
    <property type="entry name" value="ACYL-ACTIVATING ENZYME"/>
    <property type="match status" value="1"/>
</dbReference>
<evidence type="ECO:0000313" key="5">
    <source>
        <dbReference type="Proteomes" id="UP001187471"/>
    </source>
</evidence>
<dbReference type="Gene3D" id="3.40.50.980">
    <property type="match status" value="1"/>
</dbReference>
<dbReference type="GO" id="GO:0016874">
    <property type="term" value="F:ligase activity"/>
    <property type="evidence" value="ECO:0007669"/>
    <property type="project" value="UniProtKB-KW"/>
</dbReference>
<protein>
    <recommendedName>
        <fullName evidence="3">AMP-dependent synthetase/ligase domain-containing protein</fullName>
    </recommendedName>
</protein>
<dbReference type="EMBL" id="JAVXUO010000555">
    <property type="protein sequence ID" value="KAK2991207.1"/>
    <property type="molecule type" value="Genomic_DNA"/>
</dbReference>
<reference evidence="4" key="1">
    <citation type="submission" date="2022-12" db="EMBL/GenBank/DDBJ databases">
        <title>Draft genome assemblies for two species of Escallonia (Escalloniales).</title>
        <authorList>
            <person name="Chanderbali A."/>
            <person name="Dervinis C."/>
            <person name="Anghel I."/>
            <person name="Soltis D."/>
            <person name="Soltis P."/>
            <person name="Zapata F."/>
        </authorList>
    </citation>
    <scope>NUCLEOTIDE SEQUENCE</scope>
    <source>
        <strain evidence="4">UCBG92.1500</strain>
        <tissue evidence="4">Leaf</tissue>
    </source>
</reference>
<sequence length="137" mass="15123">MDKLSPSPANSNPLTPLGFLERSTTIYGDCLSITYDDSTYSWSDTHRRCLQLASSIRSFDVQRDHVVSVVAPNIPAMYELHFAAPMAGAVLNNVNTRLDSHTISVLLRHSESKILFVDHQSTSLSVEGAQPRATPEH</sequence>
<dbReference type="PANTHER" id="PTHR43859:SF57">
    <property type="entry name" value="ACYL-ACTIVATING ENZYME 8-RELATED"/>
    <property type="match status" value="1"/>
</dbReference>
<organism evidence="4 5">
    <name type="scientific">Escallonia rubra</name>
    <dbReference type="NCBI Taxonomy" id="112253"/>
    <lineage>
        <taxon>Eukaryota</taxon>
        <taxon>Viridiplantae</taxon>
        <taxon>Streptophyta</taxon>
        <taxon>Embryophyta</taxon>
        <taxon>Tracheophyta</taxon>
        <taxon>Spermatophyta</taxon>
        <taxon>Magnoliopsida</taxon>
        <taxon>eudicotyledons</taxon>
        <taxon>Gunneridae</taxon>
        <taxon>Pentapetalae</taxon>
        <taxon>asterids</taxon>
        <taxon>campanulids</taxon>
        <taxon>Escalloniales</taxon>
        <taxon>Escalloniaceae</taxon>
        <taxon>Escallonia</taxon>
    </lineage>
</organism>
<keyword evidence="2" id="KW-0436">Ligase</keyword>
<dbReference type="AlphaFoldDB" id="A0AA88RKZ4"/>
<accession>A0AA88RKZ4</accession>
<evidence type="ECO:0000256" key="1">
    <source>
        <dbReference type="ARBA" id="ARBA00006432"/>
    </source>
</evidence>
<keyword evidence="5" id="KW-1185">Reference proteome</keyword>
<dbReference type="InterPro" id="IPR000873">
    <property type="entry name" value="AMP-dep_synth/lig_dom"/>
</dbReference>
<gene>
    <name evidence="4" type="ORF">RJ640_028105</name>
</gene>
<dbReference type="Pfam" id="PF00501">
    <property type="entry name" value="AMP-binding"/>
    <property type="match status" value="1"/>
</dbReference>
<dbReference type="Proteomes" id="UP001187471">
    <property type="component" value="Unassembled WGS sequence"/>
</dbReference>
<comment type="similarity">
    <text evidence="1">Belongs to the ATP-dependent AMP-binding enzyme family.</text>
</comment>
<name>A0AA88RKZ4_9ASTE</name>